<keyword evidence="6" id="KW-1185">Reference proteome</keyword>
<dbReference type="PANTHER" id="PTHR32347:SF23">
    <property type="entry name" value="BLL5650 PROTEIN"/>
    <property type="match status" value="1"/>
</dbReference>
<accession>A0ABS0GRQ4</accession>
<reference evidence="5 6" key="1">
    <citation type="submission" date="2020-11" db="EMBL/GenBank/DDBJ databases">
        <title>A novel isolate from a Black sea contaminated sediment with potential to produce alkanes: Plantactinospora alkalitolerans sp. nov.</title>
        <authorList>
            <person name="Carro L."/>
            <person name="Veyisoglu A."/>
            <person name="Guven K."/>
            <person name="Schumann P."/>
            <person name="Klenk H.-P."/>
            <person name="Sahin N."/>
        </authorList>
    </citation>
    <scope>NUCLEOTIDE SEQUENCE [LARGE SCALE GENOMIC DNA]</scope>
    <source>
        <strain evidence="5 6">S1510</strain>
    </source>
</reference>
<dbReference type="EMBL" id="JADPUN010000093">
    <property type="protein sequence ID" value="MBF9128850.1"/>
    <property type="molecule type" value="Genomic_DNA"/>
</dbReference>
<evidence type="ECO:0000256" key="3">
    <source>
        <dbReference type="SAM" id="Coils"/>
    </source>
</evidence>
<dbReference type="Pfam" id="PF01471">
    <property type="entry name" value="PG_binding_1"/>
    <property type="match status" value="1"/>
</dbReference>
<evidence type="ECO:0000313" key="5">
    <source>
        <dbReference type="EMBL" id="MBF9128850.1"/>
    </source>
</evidence>
<dbReference type="SUPFAM" id="SSF47090">
    <property type="entry name" value="PGBD-like"/>
    <property type="match status" value="1"/>
</dbReference>
<organism evidence="5 6">
    <name type="scientific">Plantactinospora alkalitolerans</name>
    <dbReference type="NCBI Taxonomy" id="2789879"/>
    <lineage>
        <taxon>Bacteria</taxon>
        <taxon>Bacillati</taxon>
        <taxon>Actinomycetota</taxon>
        <taxon>Actinomycetes</taxon>
        <taxon>Micromonosporales</taxon>
        <taxon>Micromonosporaceae</taxon>
        <taxon>Plantactinospora</taxon>
    </lineage>
</organism>
<dbReference type="Proteomes" id="UP000638560">
    <property type="component" value="Unassembled WGS sequence"/>
</dbReference>
<dbReference type="InterPro" id="IPR050465">
    <property type="entry name" value="UPF0194_transport"/>
</dbReference>
<comment type="subcellular location">
    <subcellularLocation>
        <location evidence="1">Cell envelope</location>
    </subcellularLocation>
</comment>
<dbReference type="Gene3D" id="2.40.420.20">
    <property type="match status" value="1"/>
</dbReference>
<comment type="caution">
    <text evidence="5">The sequence shown here is derived from an EMBL/GenBank/DDBJ whole genome shotgun (WGS) entry which is preliminary data.</text>
</comment>
<dbReference type="Gene3D" id="1.10.101.10">
    <property type="entry name" value="PGBD-like superfamily/PGBD"/>
    <property type="match status" value="1"/>
</dbReference>
<evidence type="ECO:0000313" key="6">
    <source>
        <dbReference type="Proteomes" id="UP000638560"/>
    </source>
</evidence>
<gene>
    <name evidence="5" type="ORF">I0C86_07605</name>
</gene>
<proteinExistence type="predicted"/>
<protein>
    <submittedName>
        <fullName evidence="5">Peptidoglycan-binding protein</fullName>
    </submittedName>
</protein>
<evidence type="ECO:0000256" key="2">
    <source>
        <dbReference type="ARBA" id="ARBA00023054"/>
    </source>
</evidence>
<keyword evidence="2 3" id="KW-0175">Coiled coil</keyword>
<evidence type="ECO:0000256" key="1">
    <source>
        <dbReference type="ARBA" id="ARBA00004196"/>
    </source>
</evidence>
<dbReference type="InterPro" id="IPR036365">
    <property type="entry name" value="PGBD-like_sf"/>
</dbReference>
<dbReference type="InterPro" id="IPR036366">
    <property type="entry name" value="PGBDSf"/>
</dbReference>
<dbReference type="InterPro" id="IPR002477">
    <property type="entry name" value="Peptidoglycan-bd-like"/>
</dbReference>
<evidence type="ECO:0000259" key="4">
    <source>
        <dbReference type="Pfam" id="PF01471"/>
    </source>
</evidence>
<feature type="domain" description="Peptidoglycan binding-like" evidence="4">
    <location>
        <begin position="132"/>
        <end position="168"/>
    </location>
</feature>
<dbReference type="RefSeq" id="WP_196200499.1">
    <property type="nucleotide sequence ID" value="NZ_JADPUN010000093.1"/>
</dbReference>
<feature type="coiled-coil region" evidence="3">
    <location>
        <begin position="192"/>
        <end position="250"/>
    </location>
</feature>
<name>A0ABS0GRQ4_9ACTN</name>
<sequence>MIGRSGRRSVLVVAIGSAVLSTGGLVASTFVRSPQQMAANARAPQPSLITAVVERRVLESTLVTRGQVAPATTIEVSPVAAQGATIQVVTAVRVRPGDEVQVGRVLLAVSGRPVIVLAGAVPAYRDLKPGDSGPDVRQAQTALRRLGLDTGGDRAGVFGPGTKAAVRRLYARLGYDVPDTGGLAGRGDLEALDAAADAVASVRREVDALRRRIAADDTAEPGEQPLAQQLAQAQDRLARAQRKEADLVAHTGPMLPLNEFVFVPAFPARVSAVAARVGDQVKGSLVNIAAGPLQVVVKLRPDQAALVRPGMPAQMTAEMLNQQASGRIEGVGTLTTPIAEGPAEGGTEAAYHPMTVTSDKPLPAPWSGGDVRVALTAARTTAAVQVVPLSAVSAGADGRTSVSVLSGSGAARRIEVRAGVSGDGFVEVAPVDGVLRDGDRVVVSG</sequence>
<dbReference type="PANTHER" id="PTHR32347">
    <property type="entry name" value="EFFLUX SYSTEM COMPONENT YKNX-RELATED"/>
    <property type="match status" value="1"/>
</dbReference>